<dbReference type="EMBL" id="JACOIK010000005">
    <property type="protein sequence ID" value="MBD1432781.1"/>
    <property type="molecule type" value="Genomic_DNA"/>
</dbReference>
<sequence length="320" mass="37506">MKKFLVRTFFFFFPFVVISYPLDYGISYFLSKSNDASGEFEVWSDIYSSKVNCDIAIYGSSRAWVHIDPQIIADSLNQSVYNFGINGHNFWLQYLRHLELEKHNKSPKVIVLSVDVFSLQKREDLYNPDQFLPYMLWNSNIANFTKSYKGYNGTDYYIPLIRYAGKFEALKSSIKHAVMNTSDIHYRTNGFKGMDREWNTDLEKAKSNNVSYEIELDNKSIELFELFIQECDANHTDLILVYTPEYIDGQNYVSNRKDVIDIYKNLAVKYQLTFLDYSNDSICLNKQLFYNASHLNKKGACVFSKKLAKDIKYERIMTQL</sequence>
<evidence type="ECO:0000313" key="1">
    <source>
        <dbReference type="EMBL" id="MBD1432781.1"/>
    </source>
</evidence>
<keyword evidence="2" id="KW-1185">Reference proteome</keyword>
<dbReference type="Proteomes" id="UP000602759">
    <property type="component" value="Unassembled WGS sequence"/>
</dbReference>
<protein>
    <recommendedName>
        <fullName evidence="3">DUF1574 domain-containing protein</fullName>
    </recommendedName>
</protein>
<dbReference type="SUPFAM" id="SSF52266">
    <property type="entry name" value="SGNH hydrolase"/>
    <property type="match status" value="1"/>
</dbReference>
<organism evidence="1 2">
    <name type="scientific">Sphingobacterium micropteri</name>
    <dbReference type="NCBI Taxonomy" id="2763501"/>
    <lineage>
        <taxon>Bacteria</taxon>
        <taxon>Pseudomonadati</taxon>
        <taxon>Bacteroidota</taxon>
        <taxon>Sphingobacteriia</taxon>
        <taxon>Sphingobacteriales</taxon>
        <taxon>Sphingobacteriaceae</taxon>
        <taxon>Sphingobacterium</taxon>
    </lineage>
</organism>
<proteinExistence type="predicted"/>
<name>A0ABR7YNI8_9SPHI</name>
<reference evidence="1 2" key="1">
    <citation type="submission" date="2020-08" db="EMBL/GenBank/DDBJ databases">
        <title>Sphingobacterium sp. DN00404 isolated from aquaculture water.</title>
        <authorList>
            <person name="Zhang M."/>
        </authorList>
    </citation>
    <scope>NUCLEOTIDE SEQUENCE [LARGE SCALE GENOMIC DNA]</scope>
    <source>
        <strain evidence="1 2">DN00404</strain>
    </source>
</reference>
<evidence type="ECO:0008006" key="3">
    <source>
        <dbReference type="Google" id="ProtNLM"/>
    </source>
</evidence>
<dbReference type="Gene3D" id="3.40.50.1110">
    <property type="entry name" value="SGNH hydrolase"/>
    <property type="match status" value="1"/>
</dbReference>
<dbReference type="InterPro" id="IPR036514">
    <property type="entry name" value="SGNH_hydro_sf"/>
</dbReference>
<gene>
    <name evidence="1" type="ORF">H8B06_08100</name>
</gene>
<accession>A0ABR7YNI8</accession>
<dbReference type="RefSeq" id="WP_190993779.1">
    <property type="nucleotide sequence ID" value="NZ_JACOIK010000005.1"/>
</dbReference>
<comment type="caution">
    <text evidence="1">The sequence shown here is derived from an EMBL/GenBank/DDBJ whole genome shotgun (WGS) entry which is preliminary data.</text>
</comment>
<evidence type="ECO:0000313" key="2">
    <source>
        <dbReference type="Proteomes" id="UP000602759"/>
    </source>
</evidence>